<dbReference type="Pfam" id="PF10979">
    <property type="entry name" value="DUF2786"/>
    <property type="match status" value="1"/>
</dbReference>
<name>A6G600_9BACT</name>
<organism evidence="4 5">
    <name type="scientific">Plesiocystis pacifica SIR-1</name>
    <dbReference type="NCBI Taxonomy" id="391625"/>
    <lineage>
        <taxon>Bacteria</taxon>
        <taxon>Pseudomonadati</taxon>
        <taxon>Myxococcota</taxon>
        <taxon>Polyangia</taxon>
        <taxon>Nannocystales</taxon>
        <taxon>Nannocystaceae</taxon>
        <taxon>Plesiocystis</taxon>
    </lineage>
</organism>
<dbReference type="EMBL" id="ABCS01000027">
    <property type="protein sequence ID" value="EDM78774.1"/>
    <property type="molecule type" value="Genomic_DNA"/>
</dbReference>
<dbReference type="Pfam" id="PF23771">
    <property type="entry name" value="DUF7168"/>
    <property type="match status" value="1"/>
</dbReference>
<dbReference type="OrthoDB" id="249404at2"/>
<feature type="compositionally biased region" description="Low complexity" evidence="1">
    <location>
        <begin position="357"/>
        <end position="367"/>
    </location>
</feature>
<evidence type="ECO:0000256" key="1">
    <source>
        <dbReference type="SAM" id="MobiDB-lite"/>
    </source>
</evidence>
<sequence>MATGDRSASETLSAELEAKLLRQLGHEWRSINYAHLKSALRMPTLTLVDGTATGEAVYWCPQRRSLELERGAAVGGDWAELLEAIKREAIQQFVDERLGIDEQRHGPAFRRVCRRLGVRTPGERAGRRAPGPGPGQAAGSERVLARIHKLLALARSPNQHEAETAALTARRLMLKFNIAADETRRAGQAPPRDYGYRHLRPHRARVEEHDHRLARLLGAYFFVESAWLPVYLPRVGRRASVLEICGLPPNLELAEHVHDFVLSTAQRLWLEYRAATPEASNQDRLPYLAGVVAGLDAKLEAQASAFEEQGLVWLPSPDLGAYFRRRNPRLRYGQGVGGAASEAHARGRQAGQRIVLSTPVSSSSSAPTPGPPRALPPGSAKSR</sequence>
<evidence type="ECO:0000313" key="4">
    <source>
        <dbReference type="EMBL" id="EDM78774.1"/>
    </source>
</evidence>
<dbReference type="InterPro" id="IPR055592">
    <property type="entry name" value="DUF7168"/>
</dbReference>
<dbReference type="Proteomes" id="UP000005801">
    <property type="component" value="Unassembled WGS sequence"/>
</dbReference>
<dbReference type="AlphaFoldDB" id="A6G600"/>
<dbReference type="eggNOG" id="COG1451">
    <property type="taxonomic scope" value="Bacteria"/>
</dbReference>
<keyword evidence="5" id="KW-1185">Reference proteome</keyword>
<reference evidence="4 5" key="1">
    <citation type="submission" date="2007-06" db="EMBL/GenBank/DDBJ databases">
        <authorList>
            <person name="Shimkets L."/>
            <person name="Ferriera S."/>
            <person name="Johnson J."/>
            <person name="Kravitz S."/>
            <person name="Beeson K."/>
            <person name="Sutton G."/>
            <person name="Rogers Y.-H."/>
            <person name="Friedman R."/>
            <person name="Frazier M."/>
            <person name="Venter J.C."/>
        </authorList>
    </citation>
    <scope>NUCLEOTIDE SEQUENCE [LARGE SCALE GENOMIC DNA]</scope>
    <source>
        <strain evidence="4 5">SIR-1</strain>
    </source>
</reference>
<feature type="domain" description="DUF7168" evidence="3">
    <location>
        <begin position="203"/>
        <end position="330"/>
    </location>
</feature>
<comment type="caution">
    <text evidence="4">The sequence shown here is derived from an EMBL/GenBank/DDBJ whole genome shotgun (WGS) entry which is preliminary data.</text>
</comment>
<feature type="region of interest" description="Disordered" evidence="1">
    <location>
        <begin position="120"/>
        <end position="139"/>
    </location>
</feature>
<feature type="domain" description="DUF2786" evidence="2">
    <location>
        <begin position="142"/>
        <end position="178"/>
    </location>
</feature>
<gene>
    <name evidence="4" type="ORF">PPSIR1_12353</name>
</gene>
<protein>
    <submittedName>
        <fullName evidence="4">Uncharacterized protein</fullName>
    </submittedName>
</protein>
<evidence type="ECO:0000259" key="2">
    <source>
        <dbReference type="Pfam" id="PF10979"/>
    </source>
</evidence>
<dbReference type="STRING" id="391625.PPSIR1_12353"/>
<accession>A6G600</accession>
<evidence type="ECO:0000313" key="5">
    <source>
        <dbReference type="Proteomes" id="UP000005801"/>
    </source>
</evidence>
<dbReference type="InterPro" id="IPR024498">
    <property type="entry name" value="DUF2786"/>
</dbReference>
<proteinExistence type="predicted"/>
<feature type="region of interest" description="Disordered" evidence="1">
    <location>
        <begin position="341"/>
        <end position="383"/>
    </location>
</feature>
<dbReference type="RefSeq" id="WP_006972149.1">
    <property type="nucleotide sequence ID" value="NZ_ABCS01000027.1"/>
</dbReference>
<evidence type="ECO:0000259" key="3">
    <source>
        <dbReference type="Pfam" id="PF23771"/>
    </source>
</evidence>